<protein>
    <submittedName>
        <fullName evidence="2">Uncharacterized protein</fullName>
    </submittedName>
</protein>
<dbReference type="EMBL" id="HG001818">
    <property type="protein sequence ID" value="CDF37187.1"/>
    <property type="molecule type" value="Genomic_DNA"/>
</dbReference>
<dbReference type="GeneID" id="17324706"/>
<keyword evidence="3" id="KW-1185">Reference proteome</keyword>
<dbReference type="AlphaFoldDB" id="R7QF85"/>
<feature type="region of interest" description="Disordered" evidence="1">
    <location>
        <begin position="58"/>
        <end position="91"/>
    </location>
</feature>
<evidence type="ECO:0000313" key="2">
    <source>
        <dbReference type="EMBL" id="CDF37187.1"/>
    </source>
</evidence>
<dbReference type="Proteomes" id="UP000012073">
    <property type="component" value="Unassembled WGS sequence"/>
</dbReference>
<sequence length="91" mass="9914">MREGGHSQRVFECGIECWRVACVCLGAGGINQKKKKKRGASNARIEDKHCVTAGEKHTKGGCRREKTKTKQGCAQTRQRTAPIGSKDRGSA</sequence>
<evidence type="ECO:0000313" key="3">
    <source>
        <dbReference type="Proteomes" id="UP000012073"/>
    </source>
</evidence>
<evidence type="ECO:0000256" key="1">
    <source>
        <dbReference type="SAM" id="MobiDB-lite"/>
    </source>
</evidence>
<dbReference type="Gramene" id="CDF37187">
    <property type="protein sequence ID" value="CDF37187"/>
    <property type="gene ID" value="CHC_T00005144001"/>
</dbReference>
<reference evidence="3" key="1">
    <citation type="journal article" date="2013" name="Proc. Natl. Acad. Sci. U.S.A.">
        <title>Genome structure and metabolic features in the red seaweed Chondrus crispus shed light on evolution of the Archaeplastida.</title>
        <authorList>
            <person name="Collen J."/>
            <person name="Porcel B."/>
            <person name="Carre W."/>
            <person name="Ball S.G."/>
            <person name="Chaparro C."/>
            <person name="Tonon T."/>
            <person name="Barbeyron T."/>
            <person name="Michel G."/>
            <person name="Noel B."/>
            <person name="Valentin K."/>
            <person name="Elias M."/>
            <person name="Artiguenave F."/>
            <person name="Arun A."/>
            <person name="Aury J.M."/>
            <person name="Barbosa-Neto J.F."/>
            <person name="Bothwell J.H."/>
            <person name="Bouget F.Y."/>
            <person name="Brillet L."/>
            <person name="Cabello-Hurtado F."/>
            <person name="Capella-Gutierrez S."/>
            <person name="Charrier B."/>
            <person name="Cladiere L."/>
            <person name="Cock J.M."/>
            <person name="Coelho S.M."/>
            <person name="Colleoni C."/>
            <person name="Czjzek M."/>
            <person name="Da Silva C."/>
            <person name="Delage L."/>
            <person name="Denoeud F."/>
            <person name="Deschamps P."/>
            <person name="Dittami S.M."/>
            <person name="Gabaldon T."/>
            <person name="Gachon C.M."/>
            <person name="Groisillier A."/>
            <person name="Herve C."/>
            <person name="Jabbari K."/>
            <person name="Katinka M."/>
            <person name="Kloareg B."/>
            <person name="Kowalczyk N."/>
            <person name="Labadie K."/>
            <person name="Leblanc C."/>
            <person name="Lopez P.J."/>
            <person name="McLachlan D.H."/>
            <person name="Meslet-Cladiere L."/>
            <person name="Moustafa A."/>
            <person name="Nehr Z."/>
            <person name="Nyvall Collen P."/>
            <person name="Panaud O."/>
            <person name="Partensky F."/>
            <person name="Poulain J."/>
            <person name="Rensing S.A."/>
            <person name="Rousvoal S."/>
            <person name="Samson G."/>
            <person name="Symeonidi A."/>
            <person name="Weissenbach J."/>
            <person name="Zambounis A."/>
            <person name="Wincker P."/>
            <person name="Boyen C."/>
        </authorList>
    </citation>
    <scope>NUCLEOTIDE SEQUENCE [LARGE SCALE GENOMIC DNA]</scope>
    <source>
        <strain evidence="3">cv. Stackhouse</strain>
    </source>
</reference>
<name>R7QF85_CHOCR</name>
<dbReference type="KEGG" id="ccp:CHC_T00005144001"/>
<dbReference type="RefSeq" id="XP_005717006.1">
    <property type="nucleotide sequence ID" value="XM_005716949.1"/>
</dbReference>
<gene>
    <name evidence="2" type="ORF">CHC_T00005144001</name>
</gene>
<organism evidence="2 3">
    <name type="scientific">Chondrus crispus</name>
    <name type="common">Carrageen Irish moss</name>
    <name type="synonym">Polymorpha crispa</name>
    <dbReference type="NCBI Taxonomy" id="2769"/>
    <lineage>
        <taxon>Eukaryota</taxon>
        <taxon>Rhodophyta</taxon>
        <taxon>Florideophyceae</taxon>
        <taxon>Rhodymeniophycidae</taxon>
        <taxon>Gigartinales</taxon>
        <taxon>Gigartinaceae</taxon>
        <taxon>Chondrus</taxon>
    </lineage>
</organism>
<proteinExistence type="predicted"/>
<feature type="compositionally biased region" description="Polar residues" evidence="1">
    <location>
        <begin position="70"/>
        <end position="79"/>
    </location>
</feature>
<accession>R7QF85</accession>